<dbReference type="SUPFAM" id="SSF55658">
    <property type="entry name" value="L9 N-domain-like"/>
    <property type="match status" value="1"/>
</dbReference>
<dbReference type="Pfam" id="PF01281">
    <property type="entry name" value="Ribosomal_L9_N"/>
    <property type="match status" value="1"/>
</dbReference>
<evidence type="ECO:0000256" key="2">
    <source>
        <dbReference type="ARBA" id="ARBA00022730"/>
    </source>
</evidence>
<dbReference type="GO" id="GO:0003735">
    <property type="term" value="F:structural constituent of ribosome"/>
    <property type="evidence" value="ECO:0007669"/>
    <property type="project" value="InterPro"/>
</dbReference>
<feature type="coiled-coil region" evidence="6">
    <location>
        <begin position="44"/>
        <end position="78"/>
    </location>
</feature>
<keyword evidence="5" id="KW-0687">Ribonucleoprotein</keyword>
<evidence type="ECO:0000256" key="6">
    <source>
        <dbReference type="SAM" id="Coils"/>
    </source>
</evidence>
<dbReference type="HAMAP" id="MF_00503">
    <property type="entry name" value="Ribosomal_bL9"/>
    <property type="match status" value="1"/>
</dbReference>
<gene>
    <name evidence="9" type="ORF">MNBD_BACTEROID06-956</name>
</gene>
<dbReference type="Pfam" id="PF03948">
    <property type="entry name" value="Ribosomal_L9_C"/>
    <property type="match status" value="1"/>
</dbReference>
<evidence type="ECO:0000256" key="3">
    <source>
        <dbReference type="ARBA" id="ARBA00022884"/>
    </source>
</evidence>
<evidence type="ECO:0000259" key="8">
    <source>
        <dbReference type="Pfam" id="PF03948"/>
    </source>
</evidence>
<dbReference type="InterPro" id="IPR020594">
    <property type="entry name" value="Ribosomal_bL9_bac/chp"/>
</dbReference>
<dbReference type="InterPro" id="IPR000244">
    <property type="entry name" value="Ribosomal_bL9"/>
</dbReference>
<dbReference type="EMBL" id="UOES01000017">
    <property type="protein sequence ID" value="VAW25766.1"/>
    <property type="molecule type" value="Genomic_DNA"/>
</dbReference>
<dbReference type="InterPro" id="IPR020069">
    <property type="entry name" value="Ribosomal_bL9_C"/>
</dbReference>
<dbReference type="SUPFAM" id="SSF55653">
    <property type="entry name" value="Ribosomal protein L9 C-domain"/>
    <property type="match status" value="1"/>
</dbReference>
<dbReference type="Gene3D" id="3.10.430.100">
    <property type="entry name" value="Ribosomal protein L9, C-terminal domain"/>
    <property type="match status" value="1"/>
</dbReference>
<protein>
    <submittedName>
        <fullName evidence="9">LSU ribosomal protein L9p</fullName>
    </submittedName>
</protein>
<comment type="similarity">
    <text evidence="1">Belongs to the bacterial ribosomal protein bL9 family.</text>
</comment>
<keyword evidence="2" id="KW-0699">rRNA-binding</keyword>
<keyword evidence="6" id="KW-0175">Coiled coil</keyword>
<dbReference type="PANTHER" id="PTHR21368">
    <property type="entry name" value="50S RIBOSOMAL PROTEIN L9"/>
    <property type="match status" value="1"/>
</dbReference>
<dbReference type="InterPro" id="IPR036791">
    <property type="entry name" value="Ribosomal_bL9_C_sf"/>
</dbReference>
<keyword evidence="4 9" id="KW-0689">Ribosomal protein</keyword>
<evidence type="ECO:0000313" key="9">
    <source>
        <dbReference type="EMBL" id="VAW25766.1"/>
    </source>
</evidence>
<organism evidence="9">
    <name type="scientific">hydrothermal vent metagenome</name>
    <dbReference type="NCBI Taxonomy" id="652676"/>
    <lineage>
        <taxon>unclassified sequences</taxon>
        <taxon>metagenomes</taxon>
        <taxon>ecological metagenomes</taxon>
    </lineage>
</organism>
<dbReference type="InterPro" id="IPR020070">
    <property type="entry name" value="Ribosomal_bL9_N"/>
</dbReference>
<sequence length="147" mass="16271">MEVILKLDIPGIGYKYDTVTVKPGYGRNFLIPQGQAILANKSNRKMIDENIRQAAHKAEKMKNDAQELANGLEALTIKIGTKAGENGKIFGAVTSNQVAEIFKTNGFDVDRRRISFKGEIKTVGEYEATVDLHREVKAMINFSVVAE</sequence>
<dbReference type="GO" id="GO:0005840">
    <property type="term" value="C:ribosome"/>
    <property type="evidence" value="ECO:0007669"/>
    <property type="project" value="UniProtKB-KW"/>
</dbReference>
<dbReference type="GO" id="GO:0006412">
    <property type="term" value="P:translation"/>
    <property type="evidence" value="ECO:0007669"/>
    <property type="project" value="InterPro"/>
</dbReference>
<feature type="domain" description="Large ribosomal subunit protein bL9 C-terminal" evidence="8">
    <location>
        <begin position="64"/>
        <end position="146"/>
    </location>
</feature>
<evidence type="ECO:0000256" key="5">
    <source>
        <dbReference type="ARBA" id="ARBA00023274"/>
    </source>
</evidence>
<dbReference type="GO" id="GO:0019843">
    <property type="term" value="F:rRNA binding"/>
    <property type="evidence" value="ECO:0007669"/>
    <property type="project" value="UniProtKB-KW"/>
</dbReference>
<accession>A0A3B0V172</accession>
<dbReference type="GO" id="GO:1990904">
    <property type="term" value="C:ribonucleoprotein complex"/>
    <property type="evidence" value="ECO:0007669"/>
    <property type="project" value="UniProtKB-KW"/>
</dbReference>
<dbReference type="InterPro" id="IPR036935">
    <property type="entry name" value="Ribosomal_bL9_N_sf"/>
</dbReference>
<proteinExistence type="inferred from homology"/>
<dbReference type="Gene3D" id="3.40.5.10">
    <property type="entry name" value="Ribosomal protein L9, N-terminal domain"/>
    <property type="match status" value="1"/>
</dbReference>
<keyword evidence="3" id="KW-0694">RNA-binding</keyword>
<reference evidence="9" key="1">
    <citation type="submission" date="2018-06" db="EMBL/GenBank/DDBJ databases">
        <authorList>
            <person name="Zhirakovskaya E."/>
        </authorList>
    </citation>
    <scope>NUCLEOTIDE SEQUENCE</scope>
</reference>
<dbReference type="NCBIfam" id="TIGR00158">
    <property type="entry name" value="L9"/>
    <property type="match status" value="1"/>
</dbReference>
<feature type="domain" description="Ribosomal protein L9" evidence="7">
    <location>
        <begin position="1"/>
        <end position="46"/>
    </location>
</feature>
<evidence type="ECO:0000256" key="4">
    <source>
        <dbReference type="ARBA" id="ARBA00022980"/>
    </source>
</evidence>
<dbReference type="AlphaFoldDB" id="A0A3B0V172"/>
<evidence type="ECO:0000259" key="7">
    <source>
        <dbReference type="Pfam" id="PF01281"/>
    </source>
</evidence>
<evidence type="ECO:0000256" key="1">
    <source>
        <dbReference type="ARBA" id="ARBA00010605"/>
    </source>
</evidence>
<name>A0A3B0V172_9ZZZZ</name>
<dbReference type="InterPro" id="IPR009027">
    <property type="entry name" value="Ribosomal_bL9/RNase_H1_N"/>
</dbReference>